<dbReference type="Gene3D" id="6.10.250.3150">
    <property type="match status" value="1"/>
</dbReference>
<evidence type="ECO:0000259" key="2">
    <source>
        <dbReference type="Pfam" id="PF14237"/>
    </source>
</evidence>
<proteinExistence type="predicted"/>
<comment type="caution">
    <text evidence="3">The sequence shown here is derived from an EMBL/GenBank/DDBJ whole genome shotgun (WGS) entry which is preliminary data.</text>
</comment>
<sequence>MTQWYFSHKGEVTGPLALAESNQFIAENPDTYAWHPGFAQWVPVSQIDEFEHPMSPPPPPGAIPAKLLAQFSEKEQELYQSLGKLDDSLTTLEAAIAALDQDINNSKADTQSLNQEVNATLRSINEQYEALQKRVAGLAGKQSPRDNT</sequence>
<protein>
    <submittedName>
        <fullName evidence="3">DUF4339 domain-containing protein</fullName>
    </submittedName>
</protein>
<reference evidence="3 4" key="1">
    <citation type="submission" date="2021-05" db="EMBL/GenBank/DDBJ databases">
        <title>Shewanella sp. JM162201.</title>
        <authorList>
            <person name="Xu S."/>
            <person name="Li A."/>
        </authorList>
    </citation>
    <scope>NUCLEOTIDE SEQUENCE [LARGE SCALE GENOMIC DNA]</scope>
    <source>
        <strain evidence="3 4">JM162201</strain>
    </source>
</reference>
<name>A0ABS5V155_9GAMM</name>
<gene>
    <name evidence="3" type="ORF">KJI95_03240</name>
</gene>
<dbReference type="EMBL" id="JAHEPS010000001">
    <property type="protein sequence ID" value="MBT1443537.1"/>
    <property type="molecule type" value="Genomic_DNA"/>
</dbReference>
<organism evidence="3 4">
    <name type="scientific">Shewanella jiangmenensis</name>
    <dbReference type="NCBI Taxonomy" id="2837387"/>
    <lineage>
        <taxon>Bacteria</taxon>
        <taxon>Pseudomonadati</taxon>
        <taxon>Pseudomonadota</taxon>
        <taxon>Gammaproteobacteria</taxon>
        <taxon>Alteromonadales</taxon>
        <taxon>Shewanellaceae</taxon>
        <taxon>Shewanella</taxon>
    </lineage>
</organism>
<dbReference type="InterPro" id="IPR025640">
    <property type="entry name" value="GYF_2"/>
</dbReference>
<evidence type="ECO:0000256" key="1">
    <source>
        <dbReference type="SAM" id="Coils"/>
    </source>
</evidence>
<dbReference type="RefSeq" id="WP_214505716.1">
    <property type="nucleotide sequence ID" value="NZ_JAHEPS010000001.1"/>
</dbReference>
<accession>A0ABS5V155</accession>
<keyword evidence="4" id="KW-1185">Reference proteome</keyword>
<evidence type="ECO:0000313" key="3">
    <source>
        <dbReference type="EMBL" id="MBT1443537.1"/>
    </source>
</evidence>
<dbReference type="Proteomes" id="UP001195903">
    <property type="component" value="Unassembled WGS sequence"/>
</dbReference>
<evidence type="ECO:0000313" key="4">
    <source>
        <dbReference type="Proteomes" id="UP001195903"/>
    </source>
</evidence>
<dbReference type="Pfam" id="PF14237">
    <property type="entry name" value="GYF_2"/>
    <property type="match status" value="1"/>
</dbReference>
<feature type="domain" description="GYF" evidence="2">
    <location>
        <begin position="4"/>
        <end position="50"/>
    </location>
</feature>
<keyword evidence="1" id="KW-0175">Coiled coil</keyword>
<feature type="coiled-coil region" evidence="1">
    <location>
        <begin position="89"/>
        <end position="141"/>
    </location>
</feature>